<dbReference type="GO" id="GO:0005634">
    <property type="term" value="C:nucleus"/>
    <property type="evidence" value="ECO:0007669"/>
    <property type="project" value="UniProtKB-SubCell"/>
</dbReference>
<dbReference type="Pfam" id="PF03106">
    <property type="entry name" value="WRKY"/>
    <property type="match status" value="1"/>
</dbReference>
<evidence type="ECO:0000313" key="9">
    <source>
        <dbReference type="Proteomes" id="UP001231189"/>
    </source>
</evidence>
<dbReference type="SUPFAM" id="SSF118290">
    <property type="entry name" value="WRKY DNA-binding domain"/>
    <property type="match status" value="1"/>
</dbReference>
<evidence type="ECO:0000256" key="4">
    <source>
        <dbReference type="ARBA" id="ARBA00023163"/>
    </source>
</evidence>
<keyword evidence="5" id="KW-0539">Nucleus</keyword>
<keyword evidence="3" id="KW-0238">DNA-binding</keyword>
<dbReference type="Gene3D" id="2.20.25.80">
    <property type="entry name" value="WRKY domain"/>
    <property type="match status" value="1"/>
</dbReference>
<dbReference type="GO" id="GO:0003700">
    <property type="term" value="F:DNA-binding transcription factor activity"/>
    <property type="evidence" value="ECO:0007669"/>
    <property type="project" value="InterPro"/>
</dbReference>
<comment type="subcellular location">
    <subcellularLocation>
        <location evidence="1">Nucleus</location>
    </subcellularLocation>
</comment>
<dbReference type="InterPro" id="IPR044810">
    <property type="entry name" value="WRKY_plant"/>
</dbReference>
<feature type="region of interest" description="Disordered" evidence="6">
    <location>
        <begin position="63"/>
        <end position="100"/>
    </location>
</feature>
<dbReference type="InterPro" id="IPR036576">
    <property type="entry name" value="WRKY_dom_sf"/>
</dbReference>
<comment type="caution">
    <text evidence="8">The sequence shown here is derived from an EMBL/GenBank/DDBJ whole genome shotgun (WGS) entry which is preliminary data.</text>
</comment>
<dbReference type="PROSITE" id="PS50811">
    <property type="entry name" value="WRKY"/>
    <property type="match status" value="1"/>
</dbReference>
<name>A0AAD8U3T0_LOLMU</name>
<keyword evidence="4" id="KW-0804">Transcription</keyword>
<evidence type="ECO:0000256" key="5">
    <source>
        <dbReference type="ARBA" id="ARBA00023242"/>
    </source>
</evidence>
<protein>
    <recommendedName>
        <fullName evidence="7">WRKY domain-containing protein</fullName>
    </recommendedName>
</protein>
<evidence type="ECO:0000256" key="3">
    <source>
        <dbReference type="ARBA" id="ARBA00023125"/>
    </source>
</evidence>
<organism evidence="8 9">
    <name type="scientific">Lolium multiflorum</name>
    <name type="common">Italian ryegrass</name>
    <name type="synonym">Lolium perenne subsp. multiflorum</name>
    <dbReference type="NCBI Taxonomy" id="4521"/>
    <lineage>
        <taxon>Eukaryota</taxon>
        <taxon>Viridiplantae</taxon>
        <taxon>Streptophyta</taxon>
        <taxon>Embryophyta</taxon>
        <taxon>Tracheophyta</taxon>
        <taxon>Spermatophyta</taxon>
        <taxon>Magnoliopsida</taxon>
        <taxon>Liliopsida</taxon>
        <taxon>Poales</taxon>
        <taxon>Poaceae</taxon>
        <taxon>BOP clade</taxon>
        <taxon>Pooideae</taxon>
        <taxon>Poodae</taxon>
        <taxon>Poeae</taxon>
        <taxon>Poeae Chloroplast Group 2 (Poeae type)</taxon>
        <taxon>Loliodinae</taxon>
        <taxon>Loliinae</taxon>
        <taxon>Lolium</taxon>
    </lineage>
</organism>
<keyword evidence="2" id="KW-0805">Transcription regulation</keyword>
<feature type="compositionally biased region" description="Basic residues" evidence="6">
    <location>
        <begin position="72"/>
        <end position="89"/>
    </location>
</feature>
<evidence type="ECO:0000256" key="2">
    <source>
        <dbReference type="ARBA" id="ARBA00023015"/>
    </source>
</evidence>
<dbReference type="Proteomes" id="UP001231189">
    <property type="component" value="Unassembled WGS sequence"/>
</dbReference>
<evidence type="ECO:0000259" key="7">
    <source>
        <dbReference type="PROSITE" id="PS50811"/>
    </source>
</evidence>
<dbReference type="InterPro" id="IPR003657">
    <property type="entry name" value="WRKY_dom"/>
</dbReference>
<evidence type="ECO:0000256" key="1">
    <source>
        <dbReference type="ARBA" id="ARBA00004123"/>
    </source>
</evidence>
<dbReference type="EMBL" id="JAUUTY010000001">
    <property type="protein sequence ID" value="KAK1697343.1"/>
    <property type="molecule type" value="Genomic_DNA"/>
</dbReference>
<evidence type="ECO:0000313" key="8">
    <source>
        <dbReference type="EMBL" id="KAK1697343.1"/>
    </source>
</evidence>
<evidence type="ECO:0000256" key="6">
    <source>
        <dbReference type="SAM" id="MobiDB-lite"/>
    </source>
</evidence>
<keyword evidence="9" id="KW-1185">Reference proteome</keyword>
<dbReference type="GO" id="GO:0043565">
    <property type="term" value="F:sequence-specific DNA binding"/>
    <property type="evidence" value="ECO:0007669"/>
    <property type="project" value="InterPro"/>
</dbReference>
<accession>A0AAD8U3T0</accession>
<dbReference type="AlphaFoldDB" id="A0AAD8U3T0"/>
<sequence>MAALVTPAASLVSKLMVQGRQSAAVLEALLQDASPTEHAGIRELAAEILRCCDRALAALHHGGVADGGDSGRKRKSGAAAHKRRDKRARASGGEAPTVAKRVEKKRTAEDGFIWRKYGQKEILNNKHPRLYFRCTYKDDGGCPATRQVQLSEDDPSLFVITYFGHHTCCADVAAAAASEEVSDLGETRPFVINFGSSSSDDCCGGQSETSSRLSSRNGCLLEGENREEDLRPMVAKVEASSPDLQPTAEPCSSGDASCASLPWDWDIFNETSFDDVSDFFPF</sequence>
<proteinExistence type="predicted"/>
<reference evidence="8" key="1">
    <citation type="submission" date="2023-07" db="EMBL/GenBank/DDBJ databases">
        <title>A chromosome-level genome assembly of Lolium multiflorum.</title>
        <authorList>
            <person name="Chen Y."/>
            <person name="Copetti D."/>
            <person name="Kolliker R."/>
            <person name="Studer B."/>
        </authorList>
    </citation>
    <scope>NUCLEOTIDE SEQUENCE</scope>
    <source>
        <strain evidence="8">02402/16</strain>
        <tissue evidence="8">Leaf</tissue>
    </source>
</reference>
<gene>
    <name evidence="8" type="ORF">QYE76_014040</name>
</gene>
<dbReference type="SMART" id="SM00774">
    <property type="entry name" value="WRKY"/>
    <property type="match status" value="1"/>
</dbReference>
<dbReference type="PANTHER" id="PTHR31282">
    <property type="entry name" value="WRKY TRANSCRIPTION FACTOR 21-RELATED"/>
    <property type="match status" value="1"/>
</dbReference>
<feature type="domain" description="WRKY" evidence="7">
    <location>
        <begin position="103"/>
        <end position="171"/>
    </location>
</feature>